<organism evidence="1 2">
    <name type="scientific">Tetrahymena thermophila (strain SB210)</name>
    <dbReference type="NCBI Taxonomy" id="312017"/>
    <lineage>
        <taxon>Eukaryota</taxon>
        <taxon>Sar</taxon>
        <taxon>Alveolata</taxon>
        <taxon>Ciliophora</taxon>
        <taxon>Intramacronucleata</taxon>
        <taxon>Oligohymenophorea</taxon>
        <taxon>Hymenostomatida</taxon>
        <taxon>Tetrahymenina</taxon>
        <taxon>Tetrahymenidae</taxon>
        <taxon>Tetrahymena</taxon>
    </lineage>
</organism>
<dbReference type="HOGENOM" id="CLU_1139976_0_0_1"/>
<dbReference type="AlphaFoldDB" id="Q22YV5"/>
<dbReference type="OrthoDB" id="25896at2759"/>
<keyword evidence="2" id="KW-1185">Reference proteome</keyword>
<dbReference type="CDD" id="cd00882">
    <property type="entry name" value="Ras_like_GTPase"/>
    <property type="match status" value="1"/>
</dbReference>
<protein>
    <submittedName>
        <fullName evidence="1">Miro-like protein</fullName>
    </submittedName>
</protein>
<dbReference type="Proteomes" id="UP000009168">
    <property type="component" value="Unassembled WGS sequence"/>
</dbReference>
<dbReference type="RefSeq" id="XP_001010811.2">
    <property type="nucleotide sequence ID" value="XM_001010811.2"/>
</dbReference>
<dbReference type="KEGG" id="tet:TTHERM_00122150"/>
<accession>Q22YV5</accession>
<dbReference type="Gene3D" id="3.40.50.300">
    <property type="entry name" value="P-loop containing nucleotide triphosphate hydrolases"/>
    <property type="match status" value="1"/>
</dbReference>
<dbReference type="InterPro" id="IPR027417">
    <property type="entry name" value="P-loop_NTPase"/>
</dbReference>
<dbReference type="GeneID" id="7845757"/>
<dbReference type="SUPFAM" id="SSF52540">
    <property type="entry name" value="P-loop containing nucleoside triphosphate hydrolases"/>
    <property type="match status" value="1"/>
</dbReference>
<evidence type="ECO:0000313" key="2">
    <source>
        <dbReference type="Proteomes" id="UP000009168"/>
    </source>
</evidence>
<proteinExistence type="predicted"/>
<gene>
    <name evidence="1" type="ORF">TTHERM_00122150</name>
</gene>
<dbReference type="InParanoid" id="Q22YV5"/>
<evidence type="ECO:0000313" key="1">
    <source>
        <dbReference type="EMBL" id="EAR90566.2"/>
    </source>
</evidence>
<sequence>MGSETSRINNCCSCLEQTQVGESTSQNSFSSGSYSKKQNMISLQKGISIINDEDCRSSSSLNLVLLGDKQCGKTTFINQLKGKNSSSPLPTLYPCQEMVKANRDQIRRAILLNEVDFEYYHSNQSRSLQKKSQGFIFVIKYDENKQNLIDQIRNFSRIDKKQTPCAIVINLFSQNSEDDRQSIKQDVKNILSQYSINACAIEFMNDRNTKFLSDMSKLIEASQISQVK</sequence>
<name>Q22YV5_TETTS</name>
<dbReference type="EMBL" id="GG662798">
    <property type="protein sequence ID" value="EAR90566.2"/>
    <property type="molecule type" value="Genomic_DNA"/>
</dbReference>
<reference evidence="2" key="1">
    <citation type="journal article" date="2006" name="PLoS Biol.">
        <title>Macronuclear genome sequence of the ciliate Tetrahymena thermophila, a model eukaryote.</title>
        <authorList>
            <person name="Eisen J.A."/>
            <person name="Coyne R.S."/>
            <person name="Wu M."/>
            <person name="Wu D."/>
            <person name="Thiagarajan M."/>
            <person name="Wortman J.R."/>
            <person name="Badger J.H."/>
            <person name="Ren Q."/>
            <person name="Amedeo P."/>
            <person name="Jones K.M."/>
            <person name="Tallon L.J."/>
            <person name="Delcher A.L."/>
            <person name="Salzberg S.L."/>
            <person name="Silva J.C."/>
            <person name="Haas B.J."/>
            <person name="Majoros W.H."/>
            <person name="Farzad M."/>
            <person name="Carlton J.M."/>
            <person name="Smith R.K. Jr."/>
            <person name="Garg J."/>
            <person name="Pearlman R.E."/>
            <person name="Karrer K.M."/>
            <person name="Sun L."/>
            <person name="Manning G."/>
            <person name="Elde N.C."/>
            <person name="Turkewitz A.P."/>
            <person name="Asai D.J."/>
            <person name="Wilkes D.E."/>
            <person name="Wang Y."/>
            <person name="Cai H."/>
            <person name="Collins K."/>
            <person name="Stewart B.A."/>
            <person name="Lee S.R."/>
            <person name="Wilamowska K."/>
            <person name="Weinberg Z."/>
            <person name="Ruzzo W.L."/>
            <person name="Wloga D."/>
            <person name="Gaertig J."/>
            <person name="Frankel J."/>
            <person name="Tsao C.-C."/>
            <person name="Gorovsky M.A."/>
            <person name="Keeling P.J."/>
            <person name="Waller R.F."/>
            <person name="Patron N.J."/>
            <person name="Cherry J.M."/>
            <person name="Stover N.A."/>
            <person name="Krieger C.J."/>
            <person name="del Toro C."/>
            <person name="Ryder H.F."/>
            <person name="Williamson S.C."/>
            <person name="Barbeau R.A."/>
            <person name="Hamilton E.P."/>
            <person name="Orias E."/>
        </authorList>
    </citation>
    <scope>NUCLEOTIDE SEQUENCE [LARGE SCALE GENOMIC DNA]</scope>
    <source>
        <strain evidence="2">SB210</strain>
    </source>
</reference>